<dbReference type="InterPro" id="IPR037066">
    <property type="entry name" value="Plug_dom_sf"/>
</dbReference>
<dbReference type="SUPFAM" id="SSF56935">
    <property type="entry name" value="Porins"/>
    <property type="match status" value="1"/>
</dbReference>
<evidence type="ECO:0000313" key="13">
    <source>
        <dbReference type="EMBL" id="MBE8713774.1"/>
    </source>
</evidence>
<evidence type="ECO:0000256" key="9">
    <source>
        <dbReference type="RuleBase" id="RU003357"/>
    </source>
</evidence>
<evidence type="ECO:0000256" key="6">
    <source>
        <dbReference type="ARBA" id="ARBA00023136"/>
    </source>
</evidence>
<evidence type="ECO:0000256" key="10">
    <source>
        <dbReference type="SAM" id="SignalP"/>
    </source>
</evidence>
<comment type="caution">
    <text evidence="13">The sequence shown here is derived from an EMBL/GenBank/DDBJ whole genome shotgun (WGS) entry which is preliminary data.</text>
</comment>
<dbReference type="Proteomes" id="UP000616201">
    <property type="component" value="Unassembled WGS sequence"/>
</dbReference>
<evidence type="ECO:0000256" key="3">
    <source>
        <dbReference type="ARBA" id="ARBA00022452"/>
    </source>
</evidence>
<name>A0A928YQB3_9SPHI</name>
<dbReference type="EMBL" id="PRDK01000005">
    <property type="protein sequence ID" value="MBE8713774.1"/>
    <property type="molecule type" value="Genomic_DNA"/>
</dbReference>
<evidence type="ECO:0000259" key="12">
    <source>
        <dbReference type="Pfam" id="PF07715"/>
    </source>
</evidence>
<feature type="signal peptide" evidence="10">
    <location>
        <begin position="1"/>
        <end position="23"/>
    </location>
</feature>
<dbReference type="PROSITE" id="PS52016">
    <property type="entry name" value="TONB_DEPENDENT_REC_3"/>
    <property type="match status" value="1"/>
</dbReference>
<dbReference type="InterPro" id="IPR008969">
    <property type="entry name" value="CarboxyPept-like_regulatory"/>
</dbReference>
<evidence type="ECO:0000256" key="1">
    <source>
        <dbReference type="ARBA" id="ARBA00004571"/>
    </source>
</evidence>
<keyword evidence="6 8" id="KW-0472">Membrane</keyword>
<sequence length="1040" mass="115561">MLRKNNFFLLSCVLLFPSSAIFAKPVSPLGKFNLNSDRLQTAIRGKITDDAGNPIVGATIKLKSSTTVIVSGVDGAFTINANLGDVLEISYVGYQTAEFPITSASPTFTLQSSSEELDEVIVIGYGTTTRRSVVGAVDQISSKAIENRPVGNVTQALQGASPSLNIQQRSMDPNANTMNINIRGISTMNYNGPLIVIDGLVSENESLNKLNPADIESVSVLKDAGTAAIYGSRSANGVLLVTTKRGQKNQKPRVSVNSQVGLQDPTILYRPVAGYQNATLKNLALTNIGQNPQFTPSEIQDLYDNQSIERWNYDEILQSALQQNHNITIAGGSESTTYLFSGGFYGQESNFVGDNFGVQRYNLRSNISSEFGIFKLNSILAYSRNNSRSTTAANAIINSSRIPSYYYYGMQADNGKYLVNNALTDQNPLAELREGGYQKGDNDYFNVNLGLEAKLMDGLKLKGVFGADIRADHRFIRRIQVPLYANADALKPLVFVNSTRGSEDFNEKAYLLNYQLLLDYNKTFGKHTVSGLFGGTNESFTRTQNELKLRFTDPILGTPTTGTEVDVNGSSITPQRTLEKSITSLFGRVGYSYADKYFGEASFRYDGSSRFAQGYRWGFFPSVSLGWRVSEEDFLSVYKENVGDFKIRGSYGILGNQEIDDYQYLTTYESITNIYGFNNSGTSGAGFRYGDPSLRWESTYNFNIGFDATFLNNSLTASFDYFNKKTVDILLVPVTPLVFGTTLSDMNIGEMQNQGWELVLSYRLKTGEFNHNFSGNIGDSHNKVLNFNGREEISTADNITKITRAGLPFKSYYGYRTDGYFQNMQELETAALPVGLTSTDLRPGDVKYVDRNEDGIIDSRDRYVLGNGFPRYTFGFTYDVAYKGFDFSMFWQGVGKRDMMVRGELIEPFHENYSFAIYQHQLDYWTPTNVGARYPRLTAAGSASTTNNYQKDSDVFLFDGKYARLKNIQLGYSLPTGMVNKIGLQKVRAFVNAQNLFTLSLNSWIDPESSEFDSNMGGSANSARNYPTLKYYGFGLDIQF</sequence>
<dbReference type="InterPro" id="IPR000531">
    <property type="entry name" value="Beta-barrel_TonB"/>
</dbReference>
<dbReference type="Pfam" id="PF00593">
    <property type="entry name" value="TonB_dep_Rec_b-barrel"/>
    <property type="match status" value="1"/>
</dbReference>
<dbReference type="NCBIfam" id="TIGR04057">
    <property type="entry name" value="SusC_RagA_signa"/>
    <property type="match status" value="1"/>
</dbReference>
<evidence type="ECO:0000256" key="5">
    <source>
        <dbReference type="ARBA" id="ARBA00023077"/>
    </source>
</evidence>
<gene>
    <name evidence="13" type="ORF">C4F49_08780</name>
</gene>
<dbReference type="Pfam" id="PF07715">
    <property type="entry name" value="Plug"/>
    <property type="match status" value="1"/>
</dbReference>
<comment type="subcellular location">
    <subcellularLocation>
        <location evidence="1 8">Cell outer membrane</location>
        <topology evidence="1 8">Multi-pass membrane protein</topology>
    </subcellularLocation>
</comment>
<dbReference type="Pfam" id="PF13715">
    <property type="entry name" value="CarbopepD_reg_2"/>
    <property type="match status" value="1"/>
</dbReference>
<dbReference type="Gene3D" id="2.60.40.1120">
    <property type="entry name" value="Carboxypeptidase-like, regulatory domain"/>
    <property type="match status" value="1"/>
</dbReference>
<feature type="chain" id="PRO_5037575618" evidence="10">
    <location>
        <begin position="24"/>
        <end position="1040"/>
    </location>
</feature>
<evidence type="ECO:0000313" key="14">
    <source>
        <dbReference type="Proteomes" id="UP000616201"/>
    </source>
</evidence>
<dbReference type="InterPro" id="IPR012910">
    <property type="entry name" value="Plug_dom"/>
</dbReference>
<organism evidence="13 14">
    <name type="scientific">Sphingobacterium hungaricum</name>
    <dbReference type="NCBI Taxonomy" id="2082723"/>
    <lineage>
        <taxon>Bacteria</taxon>
        <taxon>Pseudomonadati</taxon>
        <taxon>Bacteroidota</taxon>
        <taxon>Sphingobacteriia</taxon>
        <taxon>Sphingobacteriales</taxon>
        <taxon>Sphingobacteriaceae</taxon>
        <taxon>Sphingobacterium</taxon>
    </lineage>
</organism>
<keyword evidence="4 8" id="KW-0812">Transmembrane</keyword>
<dbReference type="AlphaFoldDB" id="A0A928YQB3"/>
<keyword evidence="10" id="KW-0732">Signal</keyword>
<keyword evidence="2 8" id="KW-0813">Transport</keyword>
<dbReference type="InterPro" id="IPR039426">
    <property type="entry name" value="TonB-dep_rcpt-like"/>
</dbReference>
<dbReference type="InterPro" id="IPR023996">
    <property type="entry name" value="TonB-dep_OMP_SusC/RagA"/>
</dbReference>
<feature type="domain" description="TonB-dependent receptor-like beta-barrel" evidence="11">
    <location>
        <begin position="398"/>
        <end position="996"/>
    </location>
</feature>
<evidence type="ECO:0000256" key="8">
    <source>
        <dbReference type="PROSITE-ProRule" id="PRU01360"/>
    </source>
</evidence>
<evidence type="ECO:0000256" key="7">
    <source>
        <dbReference type="ARBA" id="ARBA00023237"/>
    </source>
</evidence>
<proteinExistence type="inferred from homology"/>
<keyword evidence="7 8" id="KW-0998">Cell outer membrane</keyword>
<evidence type="ECO:0000256" key="4">
    <source>
        <dbReference type="ARBA" id="ARBA00022692"/>
    </source>
</evidence>
<comment type="similarity">
    <text evidence="8 9">Belongs to the TonB-dependent receptor family.</text>
</comment>
<keyword evidence="14" id="KW-1185">Reference proteome</keyword>
<dbReference type="RefSeq" id="WP_196933929.1">
    <property type="nucleotide sequence ID" value="NZ_MU158697.1"/>
</dbReference>
<reference evidence="13" key="1">
    <citation type="submission" date="2018-02" db="EMBL/GenBank/DDBJ databases">
        <authorList>
            <person name="Vasarhelyi B.M."/>
            <person name="Deshmukh S."/>
            <person name="Balint B."/>
            <person name="Kukolya J."/>
        </authorList>
    </citation>
    <scope>NUCLEOTIDE SEQUENCE</scope>
    <source>
        <strain evidence="13">KB22</strain>
    </source>
</reference>
<accession>A0A928YQB3</accession>
<dbReference type="SUPFAM" id="SSF49464">
    <property type="entry name" value="Carboxypeptidase regulatory domain-like"/>
    <property type="match status" value="1"/>
</dbReference>
<feature type="domain" description="TonB-dependent receptor plug" evidence="12">
    <location>
        <begin position="131"/>
        <end position="238"/>
    </location>
</feature>
<keyword evidence="3 8" id="KW-1134">Transmembrane beta strand</keyword>
<dbReference type="InterPro" id="IPR023997">
    <property type="entry name" value="TonB-dep_OMP_SusC/RagA_CS"/>
</dbReference>
<dbReference type="InterPro" id="IPR036942">
    <property type="entry name" value="Beta-barrel_TonB_sf"/>
</dbReference>
<dbReference type="Gene3D" id="2.40.170.20">
    <property type="entry name" value="TonB-dependent receptor, beta-barrel domain"/>
    <property type="match status" value="1"/>
</dbReference>
<protein>
    <submittedName>
        <fullName evidence="13">SusC/RagA family TonB-linked outer membrane protein</fullName>
    </submittedName>
</protein>
<dbReference type="Gene3D" id="2.170.130.10">
    <property type="entry name" value="TonB-dependent receptor, plug domain"/>
    <property type="match status" value="1"/>
</dbReference>
<keyword evidence="5 9" id="KW-0798">TonB box</keyword>
<evidence type="ECO:0000259" key="11">
    <source>
        <dbReference type="Pfam" id="PF00593"/>
    </source>
</evidence>
<evidence type="ECO:0000256" key="2">
    <source>
        <dbReference type="ARBA" id="ARBA00022448"/>
    </source>
</evidence>
<dbReference type="GO" id="GO:0009279">
    <property type="term" value="C:cell outer membrane"/>
    <property type="evidence" value="ECO:0007669"/>
    <property type="project" value="UniProtKB-SubCell"/>
</dbReference>
<dbReference type="NCBIfam" id="TIGR04056">
    <property type="entry name" value="OMP_RagA_SusC"/>
    <property type="match status" value="1"/>
</dbReference>